<evidence type="ECO:0000259" key="6">
    <source>
        <dbReference type="Pfam" id="PF01699"/>
    </source>
</evidence>
<dbReference type="GO" id="GO:0015385">
    <property type="term" value="F:sodium:proton antiporter activity"/>
    <property type="evidence" value="ECO:0007669"/>
    <property type="project" value="TreeGrafter"/>
</dbReference>
<evidence type="ECO:0000256" key="4">
    <source>
        <dbReference type="ARBA" id="ARBA00023136"/>
    </source>
</evidence>
<protein>
    <submittedName>
        <fullName evidence="7">Calcium:proton antiporter</fullName>
    </submittedName>
</protein>
<dbReference type="GO" id="GO:0005886">
    <property type="term" value="C:plasma membrane"/>
    <property type="evidence" value="ECO:0007669"/>
    <property type="project" value="TreeGrafter"/>
</dbReference>
<comment type="caution">
    <text evidence="7">The sequence shown here is derived from an EMBL/GenBank/DDBJ whole genome shotgun (WGS) entry which is preliminary data.</text>
</comment>
<evidence type="ECO:0000256" key="1">
    <source>
        <dbReference type="ARBA" id="ARBA00004141"/>
    </source>
</evidence>
<dbReference type="PANTHER" id="PTHR37958:SF1">
    <property type="entry name" value="SODIUM-POTASSIUM_PROTON ANTIPORTER CHAA"/>
    <property type="match status" value="1"/>
</dbReference>
<feature type="transmembrane region" description="Helical" evidence="5">
    <location>
        <begin position="316"/>
        <end position="337"/>
    </location>
</feature>
<feature type="transmembrane region" description="Helical" evidence="5">
    <location>
        <begin position="287"/>
        <end position="310"/>
    </location>
</feature>
<dbReference type="Proteomes" id="UP000263993">
    <property type="component" value="Unassembled WGS sequence"/>
</dbReference>
<dbReference type="AlphaFoldDB" id="A0A371BEM3"/>
<organism evidence="7 8">
    <name type="scientific">Undibacter mobilis</name>
    <dbReference type="NCBI Taxonomy" id="2292256"/>
    <lineage>
        <taxon>Bacteria</taxon>
        <taxon>Pseudomonadati</taxon>
        <taxon>Pseudomonadota</taxon>
        <taxon>Alphaproteobacteria</taxon>
        <taxon>Hyphomicrobiales</taxon>
        <taxon>Nitrobacteraceae</taxon>
        <taxon>Undibacter</taxon>
    </lineage>
</organism>
<dbReference type="PANTHER" id="PTHR37958">
    <property type="entry name" value="SODIUM-POTASSIUM/PROTON ANTIPORTER CHAA"/>
    <property type="match status" value="1"/>
</dbReference>
<feature type="transmembrane region" description="Helical" evidence="5">
    <location>
        <begin position="168"/>
        <end position="187"/>
    </location>
</feature>
<feature type="transmembrane region" description="Helical" evidence="5">
    <location>
        <begin position="68"/>
        <end position="90"/>
    </location>
</feature>
<feature type="transmembrane region" description="Helical" evidence="5">
    <location>
        <begin position="221"/>
        <end position="242"/>
    </location>
</feature>
<sequence length="364" mass="38258">MLRAEMPMIAGLAVTAVVFVFGHDAIRDFSNLAFTAAVFVVLFSVMIWCAFGVVRHAEALAHYCGEPYGTLILTLSVVAIEVTIMATVMLTGDPNPTLPRDTVYAVVMIVLNLMVGVSVIAGALRHKQQQYSLQGAVAFLAVITSLAVISLIIPTFTRSTPDSSVTPMQAVAFAVLTAVLYGGFLMIQTMRHRTFFIEADAVEEGGHAAGGAPAYPAWAHALLLLLTLMPVVLLAESLALIVDFALDKLHAPATVGGIIIAILVLSPEGLSSFKAASQNHLQRSVNLSLGSALSTIGLTIPAMLVISLFTGTPLQLGLAPADAILLGLTLLIAQMTFSGAPTNILLGAVHLVVFATFLVLIFSP</sequence>
<name>A0A371BEM3_9BRAD</name>
<gene>
    <name evidence="7" type="ORF">DXH78_13285</name>
</gene>
<evidence type="ECO:0000313" key="8">
    <source>
        <dbReference type="Proteomes" id="UP000263993"/>
    </source>
</evidence>
<dbReference type="Pfam" id="PF01699">
    <property type="entry name" value="Na_Ca_ex"/>
    <property type="match status" value="2"/>
</dbReference>
<comment type="subcellular location">
    <subcellularLocation>
        <location evidence="1">Membrane</location>
        <topology evidence="1">Multi-pass membrane protein</topology>
    </subcellularLocation>
</comment>
<dbReference type="EMBL" id="QRGO01000001">
    <property type="protein sequence ID" value="RDV05863.1"/>
    <property type="molecule type" value="Genomic_DNA"/>
</dbReference>
<dbReference type="InterPro" id="IPR004837">
    <property type="entry name" value="NaCa_Exmemb"/>
</dbReference>
<reference evidence="8" key="1">
    <citation type="submission" date="2018-08" db="EMBL/GenBank/DDBJ databases">
        <authorList>
            <person name="Kim S.-J."/>
            <person name="Jung G.-Y."/>
        </authorList>
    </citation>
    <scope>NUCLEOTIDE SEQUENCE [LARGE SCALE GENOMIC DNA]</scope>
    <source>
        <strain evidence="8">GY_H</strain>
    </source>
</reference>
<keyword evidence="8" id="KW-1185">Reference proteome</keyword>
<proteinExistence type="predicted"/>
<dbReference type="GO" id="GO:0015386">
    <property type="term" value="F:potassium:proton antiporter activity"/>
    <property type="evidence" value="ECO:0007669"/>
    <property type="project" value="TreeGrafter"/>
</dbReference>
<evidence type="ECO:0000256" key="2">
    <source>
        <dbReference type="ARBA" id="ARBA00022692"/>
    </source>
</evidence>
<dbReference type="OrthoDB" id="9787814at2"/>
<feature type="transmembrane region" description="Helical" evidence="5">
    <location>
        <begin position="136"/>
        <end position="156"/>
    </location>
</feature>
<accession>A0A371BEM3</accession>
<keyword evidence="4 5" id="KW-0472">Membrane</keyword>
<keyword evidence="3 5" id="KW-1133">Transmembrane helix</keyword>
<feature type="transmembrane region" description="Helical" evidence="5">
    <location>
        <begin position="102"/>
        <end position="124"/>
    </location>
</feature>
<evidence type="ECO:0000256" key="5">
    <source>
        <dbReference type="SAM" id="Phobius"/>
    </source>
</evidence>
<evidence type="ECO:0000256" key="3">
    <source>
        <dbReference type="ARBA" id="ARBA00022989"/>
    </source>
</evidence>
<feature type="transmembrane region" description="Helical" evidence="5">
    <location>
        <begin position="344"/>
        <end position="363"/>
    </location>
</feature>
<dbReference type="InterPro" id="IPR052946">
    <property type="entry name" value="Alkaline_pH_Ca-Antiporter"/>
</dbReference>
<keyword evidence="2 5" id="KW-0812">Transmembrane</keyword>
<feature type="transmembrane region" description="Helical" evidence="5">
    <location>
        <begin position="32"/>
        <end position="56"/>
    </location>
</feature>
<evidence type="ECO:0000313" key="7">
    <source>
        <dbReference type="EMBL" id="RDV05863.1"/>
    </source>
</evidence>
<feature type="domain" description="Sodium/calcium exchanger membrane region" evidence="6">
    <location>
        <begin position="221"/>
        <end position="362"/>
    </location>
</feature>
<feature type="transmembrane region" description="Helical" evidence="5">
    <location>
        <begin position="248"/>
        <end position="266"/>
    </location>
</feature>
<feature type="domain" description="Sodium/calcium exchanger membrane region" evidence="6">
    <location>
        <begin position="36"/>
        <end position="189"/>
    </location>
</feature>